<dbReference type="InParanoid" id="A0A259TYS5"/>
<dbReference type="SUPFAM" id="SSF46785">
    <property type="entry name" value="Winged helix' DNA-binding domain"/>
    <property type="match status" value="2"/>
</dbReference>
<dbReference type="Proteomes" id="UP000216446">
    <property type="component" value="Unassembled WGS sequence"/>
</dbReference>
<evidence type="ECO:0000256" key="1">
    <source>
        <dbReference type="HAMAP-Rule" id="MF_01584"/>
    </source>
</evidence>
<dbReference type="OrthoDB" id="9784785at2"/>
<protein>
    <submittedName>
        <fullName evidence="2">Uncharacterized protein</fullName>
    </submittedName>
</protein>
<reference evidence="2 3" key="1">
    <citation type="submission" date="2016-11" db="EMBL/GenBank/DDBJ databases">
        <title>Study of marine rhodopsin-containing bacteria.</title>
        <authorList>
            <person name="Yoshizawa S."/>
            <person name="Kumagai Y."/>
            <person name="Kogure K."/>
        </authorList>
    </citation>
    <scope>NUCLEOTIDE SEQUENCE [LARGE SCALE GENOMIC DNA]</scope>
    <source>
        <strain evidence="2 3">SG-29</strain>
    </source>
</reference>
<evidence type="ECO:0000313" key="2">
    <source>
        <dbReference type="EMBL" id="OZC02899.1"/>
    </source>
</evidence>
<sequence length="213" mass="22820">MPIPTLDAIETRVLGALIEKSLATPDSYPLTTNALIAACNQRSSRDPVMDVTEREVSGAVERVKRRKLAGVASGAGHRVSKLRHSMDIALGLSRRELAVLAVLMLRGPQTPGEIRTRVGRMAEMTSVDEAEEALWMLSERDEPLVAKLPRQPGQSAERYTHTLLGDVAPLAPEAEGDAAEPVSTLAERVATLEALVETLQGDLAALKEALGAD</sequence>
<dbReference type="Gene3D" id="1.10.10.10">
    <property type="entry name" value="Winged helix-like DNA-binding domain superfamily/Winged helix DNA-binding domain"/>
    <property type="match status" value="2"/>
</dbReference>
<dbReference type="PANTHER" id="PTHR38768:SF1">
    <property type="entry name" value="UPF0502 PROTEIN YCEH"/>
    <property type="match status" value="1"/>
</dbReference>
<proteinExistence type="inferred from homology"/>
<dbReference type="RefSeq" id="WP_094547620.1">
    <property type="nucleotide sequence ID" value="NZ_MQWB01000001.1"/>
</dbReference>
<dbReference type="InterPro" id="IPR036390">
    <property type="entry name" value="WH_DNA-bd_sf"/>
</dbReference>
<dbReference type="EMBL" id="MQWB01000001">
    <property type="protein sequence ID" value="OZC02899.1"/>
    <property type="molecule type" value="Genomic_DNA"/>
</dbReference>
<dbReference type="AlphaFoldDB" id="A0A259TYS5"/>
<gene>
    <name evidence="2" type="ORF">BSZ36_07885</name>
</gene>
<dbReference type="PANTHER" id="PTHR38768">
    <property type="entry name" value="UPF0502 PROTEIN YCEH"/>
    <property type="match status" value="1"/>
</dbReference>
<dbReference type="InterPro" id="IPR007432">
    <property type="entry name" value="DUF480"/>
</dbReference>
<evidence type="ECO:0000313" key="3">
    <source>
        <dbReference type="Proteomes" id="UP000216446"/>
    </source>
</evidence>
<keyword evidence="3" id="KW-1185">Reference proteome</keyword>
<dbReference type="InterPro" id="IPR036388">
    <property type="entry name" value="WH-like_DNA-bd_sf"/>
</dbReference>
<dbReference type="Pfam" id="PF04337">
    <property type="entry name" value="DUF480"/>
    <property type="match status" value="1"/>
</dbReference>
<comment type="similarity">
    <text evidence="1">Belongs to the UPF0502 family.</text>
</comment>
<dbReference type="HAMAP" id="MF_01584">
    <property type="entry name" value="UPF0502"/>
    <property type="match status" value="1"/>
</dbReference>
<comment type="caution">
    <text evidence="2">The sequence shown here is derived from an EMBL/GenBank/DDBJ whole genome shotgun (WGS) entry which is preliminary data.</text>
</comment>
<organism evidence="2 3">
    <name type="scientific">Rubricoccus marinus</name>
    <dbReference type="NCBI Taxonomy" id="716817"/>
    <lineage>
        <taxon>Bacteria</taxon>
        <taxon>Pseudomonadati</taxon>
        <taxon>Rhodothermota</taxon>
        <taxon>Rhodothermia</taxon>
        <taxon>Rhodothermales</taxon>
        <taxon>Rubricoccaceae</taxon>
        <taxon>Rubricoccus</taxon>
    </lineage>
</organism>
<name>A0A259TYS5_9BACT</name>
<accession>A0A259TYS5</accession>
<dbReference type="FunCoup" id="A0A259TYS5">
    <property type="interactions" value="8"/>
</dbReference>